<comment type="similarity">
    <text evidence="1 5">Belongs to the metallo-dependent hydrolases superfamily. NagA family.</text>
</comment>
<dbReference type="GO" id="GO:0046872">
    <property type="term" value="F:metal ion binding"/>
    <property type="evidence" value="ECO:0007669"/>
    <property type="project" value="UniProtKB-KW"/>
</dbReference>
<dbReference type="AlphaFoldDB" id="A0A2T7UHA9"/>
<feature type="active site" description="Proton donor/acceptor" evidence="6">
    <location>
        <position position="261"/>
    </location>
</feature>
<evidence type="ECO:0000256" key="1">
    <source>
        <dbReference type="ARBA" id="ARBA00010716"/>
    </source>
</evidence>
<feature type="binding site" evidence="8">
    <location>
        <position position="206"/>
    </location>
    <ligand>
        <name>Zn(2+)</name>
        <dbReference type="ChEBI" id="CHEBI:29105"/>
    </ligand>
</feature>
<name>A0A2T7UHA9_9BURK</name>
<evidence type="ECO:0000313" key="11">
    <source>
        <dbReference type="Proteomes" id="UP000037507"/>
    </source>
</evidence>
<evidence type="ECO:0000256" key="3">
    <source>
        <dbReference type="ARBA" id="ARBA00022801"/>
    </source>
</evidence>
<feature type="binding site" evidence="7">
    <location>
        <position position="240"/>
    </location>
    <ligand>
        <name>substrate</name>
    </ligand>
</feature>
<keyword evidence="2 8" id="KW-0479">Metal-binding</keyword>
<dbReference type="CDD" id="cd00854">
    <property type="entry name" value="NagA"/>
    <property type="match status" value="1"/>
</dbReference>
<keyword evidence="3 5" id="KW-0378">Hydrolase</keyword>
<feature type="binding site" evidence="7">
    <location>
        <position position="133"/>
    </location>
    <ligand>
        <name>substrate</name>
    </ligand>
</feature>
<evidence type="ECO:0000313" key="10">
    <source>
        <dbReference type="EMBL" id="PVE44095.1"/>
    </source>
</evidence>
<keyword evidence="11" id="KW-1185">Reference proteome</keyword>
<protein>
    <submittedName>
        <fullName evidence="10">N-acetylglucosamine-6-phosphate deacetylase</fullName>
    </submittedName>
</protein>
<dbReference type="SUPFAM" id="SSF51338">
    <property type="entry name" value="Composite domain of metallo-dependent hydrolases"/>
    <property type="match status" value="1"/>
</dbReference>
<feature type="binding site" evidence="8">
    <location>
        <position position="122"/>
    </location>
    <ligand>
        <name>Zn(2+)</name>
        <dbReference type="ChEBI" id="CHEBI:29105"/>
    </ligand>
</feature>
<dbReference type="SUPFAM" id="SSF51556">
    <property type="entry name" value="Metallo-dependent hydrolases"/>
    <property type="match status" value="1"/>
</dbReference>
<evidence type="ECO:0000256" key="5">
    <source>
        <dbReference type="PIRNR" id="PIRNR038994"/>
    </source>
</evidence>
<dbReference type="InterPro" id="IPR006680">
    <property type="entry name" value="Amidohydro-rel"/>
</dbReference>
<dbReference type="STRING" id="1293045.H663_19200"/>
<feature type="binding site" evidence="8">
    <location>
        <position position="185"/>
    </location>
    <ligand>
        <name>Zn(2+)</name>
        <dbReference type="ChEBI" id="CHEBI:29105"/>
    </ligand>
</feature>
<feature type="binding site" evidence="7">
    <location>
        <begin position="294"/>
        <end position="296"/>
    </location>
    <ligand>
        <name>substrate</name>
    </ligand>
</feature>
<dbReference type="InterPro" id="IPR011059">
    <property type="entry name" value="Metal-dep_hydrolase_composite"/>
</dbReference>
<dbReference type="OrthoDB" id="9776488at2"/>
<comment type="caution">
    <text evidence="10">The sequence shown here is derived from an EMBL/GenBank/DDBJ whole genome shotgun (WGS) entry which is preliminary data.</text>
</comment>
<evidence type="ECO:0000256" key="4">
    <source>
        <dbReference type="ARBA" id="ARBA00023277"/>
    </source>
</evidence>
<feature type="binding site" evidence="7">
    <location>
        <begin position="209"/>
        <end position="210"/>
    </location>
    <ligand>
        <name>substrate</name>
    </ligand>
</feature>
<keyword evidence="4 5" id="KW-0119">Carbohydrate metabolism</keyword>
<dbReference type="RefSeq" id="WP_053176380.1">
    <property type="nucleotide sequence ID" value="NZ_LFYT02000003.1"/>
</dbReference>
<dbReference type="Gene3D" id="2.30.40.10">
    <property type="entry name" value="Urease, subunit C, domain 1"/>
    <property type="match status" value="1"/>
</dbReference>
<feature type="binding site" evidence="7">
    <location>
        <position position="217"/>
    </location>
    <ligand>
        <name>substrate</name>
    </ligand>
</feature>
<dbReference type="Gene3D" id="3.20.20.140">
    <property type="entry name" value="Metal-dependent hydrolases"/>
    <property type="match status" value="1"/>
</dbReference>
<proteinExistence type="inferred from homology"/>
<dbReference type="InterPro" id="IPR032466">
    <property type="entry name" value="Metal_Hydrolase"/>
</dbReference>
<evidence type="ECO:0000256" key="6">
    <source>
        <dbReference type="PIRSR" id="PIRSR038994-1"/>
    </source>
</evidence>
<evidence type="ECO:0000256" key="2">
    <source>
        <dbReference type="ARBA" id="ARBA00022723"/>
    </source>
</evidence>
<dbReference type="InterPro" id="IPR003764">
    <property type="entry name" value="GlcNAc_6-P_deAcase"/>
</dbReference>
<accession>A0A2T7UHA9</accession>
<comment type="cofactor">
    <cofactor evidence="8">
        <name>a divalent metal cation</name>
        <dbReference type="ChEBI" id="CHEBI:60240"/>
    </cofactor>
    <text evidence="8">Binds 1 divalent metal cation per subunit.</text>
</comment>
<dbReference type="EMBL" id="LFYT02000003">
    <property type="protein sequence ID" value="PVE44095.1"/>
    <property type="molecule type" value="Genomic_DNA"/>
</dbReference>
<dbReference type="PANTHER" id="PTHR11113:SF14">
    <property type="entry name" value="N-ACETYLGLUCOSAMINE-6-PHOSPHATE DEACETYLASE"/>
    <property type="match status" value="1"/>
</dbReference>
<reference evidence="10" key="1">
    <citation type="submission" date="2017-04" db="EMBL/GenBank/DDBJ databases">
        <title>Unexpected and diverse lifestyles within the genus Limnohabitans.</title>
        <authorList>
            <person name="Kasalicky V."/>
            <person name="Mehrshad M."/>
            <person name="Andrei S.-A."/>
            <person name="Salcher M."/>
            <person name="Kratochvilova H."/>
            <person name="Simek K."/>
            <person name="Ghai R."/>
        </authorList>
    </citation>
    <scope>NUCLEOTIDE SEQUENCE [LARGE SCALE GENOMIC DNA]</scope>
    <source>
        <strain evidence="10">II-D5</strain>
    </source>
</reference>
<evidence type="ECO:0000256" key="8">
    <source>
        <dbReference type="PIRSR" id="PIRSR038994-3"/>
    </source>
</evidence>
<organism evidence="10 11">
    <name type="scientific">Limnohabitans planktonicus II-D5</name>
    <dbReference type="NCBI Taxonomy" id="1293045"/>
    <lineage>
        <taxon>Bacteria</taxon>
        <taxon>Pseudomonadati</taxon>
        <taxon>Pseudomonadota</taxon>
        <taxon>Betaproteobacteria</taxon>
        <taxon>Burkholderiales</taxon>
        <taxon>Comamonadaceae</taxon>
        <taxon>Limnohabitans</taxon>
    </lineage>
</organism>
<feature type="domain" description="Amidohydrolase-related" evidence="9">
    <location>
        <begin position="43"/>
        <end position="365"/>
    </location>
</feature>
<dbReference type="GO" id="GO:0008448">
    <property type="term" value="F:N-acetylglucosamine-6-phosphate deacetylase activity"/>
    <property type="evidence" value="ECO:0007669"/>
    <property type="project" value="InterPro"/>
</dbReference>
<dbReference type="Proteomes" id="UP000037507">
    <property type="component" value="Unassembled WGS sequence"/>
</dbReference>
<dbReference type="GO" id="GO:0006046">
    <property type="term" value="P:N-acetylglucosamine catabolic process"/>
    <property type="evidence" value="ECO:0007669"/>
    <property type="project" value="TreeGrafter"/>
</dbReference>
<dbReference type="PANTHER" id="PTHR11113">
    <property type="entry name" value="N-ACETYLGLUCOSAMINE-6-PHOSPHATE DEACETYLASE"/>
    <property type="match status" value="1"/>
</dbReference>
<gene>
    <name evidence="10" type="ORF">H663_003835</name>
</gene>
<dbReference type="NCBIfam" id="TIGR00221">
    <property type="entry name" value="nagA"/>
    <property type="match status" value="1"/>
</dbReference>
<sequence length="370" mass="38521">MTQTVAGCILTPQGWVRGQMLFTDRIHAIEGTPVAEPAFDEALVLPGFVDLHVHGGGGADVMDGHGAMDTIARIHASHGTTSLLATTMTAPRSAIELAMADVGRAMQNPMPGAAHILGVHLEGPFISPAKLGAQPDVVRLGTTQEVSALSALARIRVLTLAPEMAGHLDLIRELGGMGILAQIGHSSGSYEDGVAALNAGASGFTHLFNAMSPLHHRAPGMVGAALAHAQYAELIPDLLHVHPGAIRAARRAIPKLFCVTDATSGTGMPDGTYHLGSHTVTKCMGGVRLADGTLAGSVLTMDQALRNLVSIGIPLRDAALHVSTHAADYVGEHERGRLQRGAHADVVVMSPDLQLRHVFAQGHAVNLAVH</sequence>
<dbReference type="Pfam" id="PF01979">
    <property type="entry name" value="Amidohydro_1"/>
    <property type="match status" value="1"/>
</dbReference>
<dbReference type="PIRSF" id="PIRSF038994">
    <property type="entry name" value="NagA"/>
    <property type="match status" value="1"/>
</dbReference>
<evidence type="ECO:0000256" key="7">
    <source>
        <dbReference type="PIRSR" id="PIRSR038994-2"/>
    </source>
</evidence>
<evidence type="ECO:0000259" key="9">
    <source>
        <dbReference type="Pfam" id="PF01979"/>
    </source>
</evidence>